<dbReference type="InterPro" id="IPR036188">
    <property type="entry name" value="FAD/NAD-bd_sf"/>
</dbReference>
<dbReference type="Pfam" id="PF00743">
    <property type="entry name" value="FMO-like"/>
    <property type="match status" value="1"/>
</dbReference>
<comment type="similarity">
    <text evidence="1">Belongs to the FAD-binding monooxygenase family.</text>
</comment>
<evidence type="ECO:0000256" key="1">
    <source>
        <dbReference type="ARBA" id="ARBA00010139"/>
    </source>
</evidence>
<protein>
    <recommendedName>
        <fullName evidence="8">Monooxygenase</fullName>
    </recommendedName>
</protein>
<evidence type="ECO:0000256" key="3">
    <source>
        <dbReference type="ARBA" id="ARBA00022827"/>
    </source>
</evidence>
<evidence type="ECO:0000256" key="5">
    <source>
        <dbReference type="SAM" id="MobiDB-lite"/>
    </source>
</evidence>
<keyword evidence="3" id="KW-0274">FAD</keyword>
<dbReference type="SUPFAM" id="SSF51905">
    <property type="entry name" value="FAD/NAD(P)-binding domain"/>
    <property type="match status" value="3"/>
</dbReference>
<dbReference type="PANTHER" id="PTHR42877:SF7">
    <property type="entry name" value="FLAVIN-BINDING MONOOXYGENASE-RELATED"/>
    <property type="match status" value="1"/>
</dbReference>
<evidence type="ECO:0000313" key="7">
    <source>
        <dbReference type="Proteomes" id="UP001152049"/>
    </source>
</evidence>
<evidence type="ECO:0000256" key="2">
    <source>
        <dbReference type="ARBA" id="ARBA00022630"/>
    </source>
</evidence>
<dbReference type="EMBL" id="JAOQAZ010000017">
    <property type="protein sequence ID" value="KAJ4257383.1"/>
    <property type="molecule type" value="Genomic_DNA"/>
</dbReference>
<comment type="caution">
    <text evidence="6">The sequence shown here is derived from an EMBL/GenBank/DDBJ whole genome shotgun (WGS) entry which is preliminary data.</text>
</comment>
<dbReference type="GO" id="GO:0050660">
    <property type="term" value="F:flavin adenine dinucleotide binding"/>
    <property type="evidence" value="ECO:0007669"/>
    <property type="project" value="InterPro"/>
</dbReference>
<dbReference type="Proteomes" id="UP001152049">
    <property type="component" value="Unassembled WGS sequence"/>
</dbReference>
<keyword evidence="4" id="KW-0560">Oxidoreductase</keyword>
<evidence type="ECO:0000256" key="4">
    <source>
        <dbReference type="ARBA" id="ARBA00023002"/>
    </source>
</evidence>
<accession>A0A9W8VF40</accession>
<dbReference type="InterPro" id="IPR020946">
    <property type="entry name" value="Flavin_mOase-like"/>
</dbReference>
<dbReference type="GO" id="GO:0050661">
    <property type="term" value="F:NADP binding"/>
    <property type="evidence" value="ECO:0007669"/>
    <property type="project" value="InterPro"/>
</dbReference>
<reference evidence="6" key="1">
    <citation type="submission" date="2022-09" db="EMBL/GenBank/DDBJ databases">
        <title>Fusarium specimens isolated from Avocado Roots.</title>
        <authorList>
            <person name="Stajich J."/>
            <person name="Roper C."/>
            <person name="Heimlech-Rivalta G."/>
        </authorList>
    </citation>
    <scope>NUCLEOTIDE SEQUENCE</scope>
    <source>
        <strain evidence="6">CF00136</strain>
    </source>
</reference>
<keyword evidence="2" id="KW-0285">Flavoprotein</keyword>
<organism evidence="6 7">
    <name type="scientific">Fusarium torreyae</name>
    <dbReference type="NCBI Taxonomy" id="1237075"/>
    <lineage>
        <taxon>Eukaryota</taxon>
        <taxon>Fungi</taxon>
        <taxon>Dikarya</taxon>
        <taxon>Ascomycota</taxon>
        <taxon>Pezizomycotina</taxon>
        <taxon>Sordariomycetes</taxon>
        <taxon>Hypocreomycetidae</taxon>
        <taxon>Hypocreales</taxon>
        <taxon>Nectriaceae</taxon>
        <taxon>Fusarium</taxon>
    </lineage>
</organism>
<dbReference type="PANTHER" id="PTHR42877">
    <property type="entry name" value="L-ORNITHINE N(5)-MONOOXYGENASE-RELATED"/>
    <property type="match status" value="1"/>
</dbReference>
<evidence type="ECO:0008006" key="8">
    <source>
        <dbReference type="Google" id="ProtNLM"/>
    </source>
</evidence>
<feature type="region of interest" description="Disordered" evidence="5">
    <location>
        <begin position="1"/>
        <end position="24"/>
    </location>
</feature>
<dbReference type="Gene3D" id="3.50.50.60">
    <property type="entry name" value="FAD/NAD(P)-binding domain"/>
    <property type="match status" value="3"/>
</dbReference>
<dbReference type="GO" id="GO:0004499">
    <property type="term" value="F:N,N-dimethylaniline monooxygenase activity"/>
    <property type="evidence" value="ECO:0007669"/>
    <property type="project" value="InterPro"/>
</dbReference>
<sequence>MVSTLCQAPQENTSTLSGQNVPPNEAPTYVSGLPVWQSGFPHQKVGWLTTETQLPQSQVGARRQSLESGFTYNDTVTKIDDSNPKPQSCDATSSRAFISERSIDQARHLKMVYIGAGISGIVGCIEFLKKVPNLDLVIYEKNPEVGGTWFENRYPGCACDVPSHSYQLSFESWTRWEKFFAGSGEILEYWKRVADYEISSRWIVQVKNLKTGICFQDDCDVLMTGEGVLNEWKWPDITGIETFKGKLLHSANWDTDYDVEDKAVAVIGAGSSGIQIVPALEPKVKYMDHYVRGRTWISNGHGAQEIKERTQGTGDNFAYTEEEKDRWENDREAYLDYRRSLEFRIQSRIAITHSGTPEQAAARKNFTADMESRLQNKPDIIKHLIPTFSPLCKRLTPGPGYLEALTSLKVNVIPTAISHIDEKGIVTCDSVHHPVDAIVCATGFLTSAGARGFPIIGRDGTNLRERYLQRPETYLGLATDNFPNFFQSLGPNAFQGAGNLLIMIEAIHHYVGQIIEKMAYGNVGIIEPKPESVQAFTNHCEEYFKRTVYIEECDSWYKSAPPGATREERRRGRVTAIWPGSSLHAVNALKTVRWEDFVTKPYDGNAFGWFGNGWTTVEKDPKKEEMDSFSWYLDKTNILKE</sequence>
<name>A0A9W8VF40_9HYPO</name>
<dbReference type="AlphaFoldDB" id="A0A9W8VF40"/>
<proteinExistence type="inferred from homology"/>
<evidence type="ECO:0000313" key="6">
    <source>
        <dbReference type="EMBL" id="KAJ4257383.1"/>
    </source>
</evidence>
<dbReference type="OrthoDB" id="74360at2759"/>
<feature type="compositionally biased region" description="Polar residues" evidence="5">
    <location>
        <begin position="1"/>
        <end position="22"/>
    </location>
</feature>
<gene>
    <name evidence="6" type="ORF">NW762_008503</name>
</gene>
<keyword evidence="7" id="KW-1185">Reference proteome</keyword>
<dbReference type="Pfam" id="PF13450">
    <property type="entry name" value="NAD_binding_8"/>
    <property type="match status" value="1"/>
</dbReference>
<dbReference type="InterPro" id="IPR051209">
    <property type="entry name" value="FAD-bind_Monooxygenase_sf"/>
</dbReference>